<dbReference type="AlphaFoldDB" id="A0A6F8XWZ3"/>
<evidence type="ECO:0000313" key="2">
    <source>
        <dbReference type="Proteomes" id="UP000502508"/>
    </source>
</evidence>
<organism evidence="1 2">
    <name type="scientific">Phytohabitans flavus</name>
    <dbReference type="NCBI Taxonomy" id="1076124"/>
    <lineage>
        <taxon>Bacteria</taxon>
        <taxon>Bacillati</taxon>
        <taxon>Actinomycetota</taxon>
        <taxon>Actinomycetes</taxon>
        <taxon>Micromonosporales</taxon>
        <taxon>Micromonosporaceae</taxon>
    </lineage>
</organism>
<evidence type="ECO:0000313" key="1">
    <source>
        <dbReference type="EMBL" id="BCB78382.1"/>
    </source>
</evidence>
<dbReference type="Proteomes" id="UP000502508">
    <property type="component" value="Chromosome"/>
</dbReference>
<name>A0A6F8XWZ3_9ACTN</name>
<sequence length="147" mass="16479">MFRQWETRFGATDLRCRSRARGRPVLPPVRAAIRCGLSGCGAKDDRQVRGAFFELYLHERLLRIGYTVTCHPVLEGTSRRPDFLAERDGRSIYIEARSASATDVAVGAAAPELGGCVGRFVGGCWWCRGPRSVAGQVRTHICRWLWR</sequence>
<reference evidence="1 2" key="2">
    <citation type="submission" date="2020-03" db="EMBL/GenBank/DDBJ databases">
        <authorList>
            <person name="Ichikawa N."/>
            <person name="Kimura A."/>
            <person name="Kitahashi Y."/>
            <person name="Uohara A."/>
        </authorList>
    </citation>
    <scope>NUCLEOTIDE SEQUENCE [LARGE SCALE GENOMIC DNA]</scope>
    <source>
        <strain evidence="1 2">NBRC 107702</strain>
    </source>
</reference>
<accession>A0A6F8XWZ3</accession>
<keyword evidence="2" id="KW-1185">Reference proteome</keyword>
<proteinExistence type="predicted"/>
<reference evidence="1 2" key="1">
    <citation type="submission" date="2020-03" db="EMBL/GenBank/DDBJ databases">
        <title>Whole genome shotgun sequence of Phytohabitans flavus NBRC 107702.</title>
        <authorList>
            <person name="Komaki H."/>
            <person name="Tamura T."/>
        </authorList>
    </citation>
    <scope>NUCLEOTIDE SEQUENCE [LARGE SCALE GENOMIC DNA]</scope>
    <source>
        <strain evidence="1 2">NBRC 107702</strain>
    </source>
</reference>
<dbReference type="EMBL" id="AP022870">
    <property type="protein sequence ID" value="BCB78382.1"/>
    <property type="molecule type" value="Genomic_DNA"/>
</dbReference>
<gene>
    <name evidence="1" type="ORF">Pflav_047920</name>
</gene>
<protein>
    <submittedName>
        <fullName evidence="1">Uncharacterized protein</fullName>
    </submittedName>
</protein>
<dbReference type="KEGG" id="pfla:Pflav_047920"/>